<feature type="region of interest" description="Disordered" evidence="2">
    <location>
        <begin position="73"/>
        <end position="94"/>
    </location>
</feature>
<evidence type="ECO:0000313" key="4">
    <source>
        <dbReference type="EMBL" id="GBM57872.1"/>
    </source>
</evidence>
<proteinExistence type="predicted"/>
<keyword evidence="1" id="KW-0862">Zinc</keyword>
<dbReference type="PROSITE" id="PS00028">
    <property type="entry name" value="ZINC_FINGER_C2H2_1"/>
    <property type="match status" value="1"/>
</dbReference>
<gene>
    <name evidence="4" type="ORF">AVEN_247487_1</name>
</gene>
<protein>
    <recommendedName>
        <fullName evidence="3">C2H2-type domain-containing protein</fullName>
    </recommendedName>
</protein>
<dbReference type="Proteomes" id="UP000499080">
    <property type="component" value="Unassembled WGS sequence"/>
</dbReference>
<organism evidence="4 5">
    <name type="scientific">Araneus ventricosus</name>
    <name type="common">Orbweaver spider</name>
    <name type="synonym">Epeira ventricosa</name>
    <dbReference type="NCBI Taxonomy" id="182803"/>
    <lineage>
        <taxon>Eukaryota</taxon>
        <taxon>Metazoa</taxon>
        <taxon>Ecdysozoa</taxon>
        <taxon>Arthropoda</taxon>
        <taxon>Chelicerata</taxon>
        <taxon>Arachnida</taxon>
        <taxon>Araneae</taxon>
        <taxon>Araneomorphae</taxon>
        <taxon>Entelegynae</taxon>
        <taxon>Araneoidea</taxon>
        <taxon>Araneidae</taxon>
        <taxon>Araneus</taxon>
    </lineage>
</organism>
<evidence type="ECO:0000256" key="1">
    <source>
        <dbReference type="PROSITE-ProRule" id="PRU00042"/>
    </source>
</evidence>
<dbReference type="AlphaFoldDB" id="A0A4Y2GV44"/>
<dbReference type="InterPro" id="IPR013087">
    <property type="entry name" value="Znf_C2H2_type"/>
</dbReference>
<feature type="domain" description="C2H2-type" evidence="3">
    <location>
        <begin position="153"/>
        <end position="175"/>
    </location>
</feature>
<dbReference type="GO" id="GO:0008270">
    <property type="term" value="F:zinc ion binding"/>
    <property type="evidence" value="ECO:0007669"/>
    <property type="project" value="UniProtKB-KW"/>
</dbReference>
<reference evidence="4 5" key="1">
    <citation type="journal article" date="2019" name="Sci. Rep.">
        <title>Orb-weaving spider Araneus ventricosus genome elucidates the spidroin gene catalogue.</title>
        <authorList>
            <person name="Kono N."/>
            <person name="Nakamura H."/>
            <person name="Ohtoshi R."/>
            <person name="Moran D.A.P."/>
            <person name="Shinohara A."/>
            <person name="Yoshida Y."/>
            <person name="Fujiwara M."/>
            <person name="Mori M."/>
            <person name="Tomita M."/>
            <person name="Arakawa K."/>
        </authorList>
    </citation>
    <scope>NUCLEOTIDE SEQUENCE [LARGE SCALE GENOMIC DNA]</scope>
</reference>
<evidence type="ECO:0000313" key="5">
    <source>
        <dbReference type="Proteomes" id="UP000499080"/>
    </source>
</evidence>
<dbReference type="PROSITE" id="PS50157">
    <property type="entry name" value="ZINC_FINGER_C2H2_2"/>
    <property type="match status" value="1"/>
</dbReference>
<accession>A0A4Y2GV44</accession>
<sequence length="188" mass="21304">MGGVGGQMTLDDISRRHNLLNEKKSILEEWLMLADSVKQTPPNEIQRCSRCGDDEFFTENFLPSVPELVNLSQVPSNSSKETSSQVIDTSHGQHTQNEYKATDCIFLPELTVNAKQEAHTSMQLKRRECSENVCHHSTLLVKRSPVPTSKKGFECGKCGSKFSREKRYNAHIQKHLYFKCNKCGEKVT</sequence>
<name>A0A4Y2GV44_ARAVE</name>
<comment type="caution">
    <text evidence="4">The sequence shown here is derived from an EMBL/GenBank/DDBJ whole genome shotgun (WGS) entry which is preliminary data.</text>
</comment>
<evidence type="ECO:0000259" key="3">
    <source>
        <dbReference type="PROSITE" id="PS50157"/>
    </source>
</evidence>
<keyword evidence="5" id="KW-1185">Reference proteome</keyword>
<keyword evidence="1" id="KW-0479">Metal-binding</keyword>
<dbReference type="EMBL" id="BGPR01001611">
    <property type="protein sequence ID" value="GBM57872.1"/>
    <property type="molecule type" value="Genomic_DNA"/>
</dbReference>
<evidence type="ECO:0000256" key="2">
    <source>
        <dbReference type="SAM" id="MobiDB-lite"/>
    </source>
</evidence>
<keyword evidence="1" id="KW-0863">Zinc-finger</keyword>